<dbReference type="EMBL" id="AP022839">
    <property type="protein sequence ID" value="BCA96887.1"/>
    <property type="molecule type" value="Genomic_DNA"/>
</dbReference>
<dbReference type="KEGG" id="lant:TUM19329_32480"/>
<feature type="coiled-coil region" evidence="1">
    <location>
        <begin position="36"/>
        <end position="121"/>
    </location>
</feature>
<dbReference type="Proteomes" id="UP000502894">
    <property type="component" value="Chromosome"/>
</dbReference>
<evidence type="ECO:0000259" key="3">
    <source>
        <dbReference type="Pfam" id="PF18654"/>
    </source>
</evidence>
<gene>
    <name evidence="4" type="ORF">TUM19329_32480</name>
</gene>
<keyword evidence="2" id="KW-0472">Membrane</keyword>
<feature type="domain" description="LegC3 N-terminal Legionellaceae" evidence="3">
    <location>
        <begin position="44"/>
        <end position="165"/>
    </location>
</feature>
<feature type="transmembrane region" description="Helical" evidence="2">
    <location>
        <begin position="265"/>
        <end position="285"/>
    </location>
</feature>
<keyword evidence="1" id="KW-0175">Coiled coil</keyword>
<feature type="coiled-coil region" evidence="1">
    <location>
        <begin position="332"/>
        <end position="359"/>
    </location>
</feature>
<evidence type="ECO:0000256" key="2">
    <source>
        <dbReference type="SAM" id="Phobius"/>
    </source>
</evidence>
<keyword evidence="5" id="KW-1185">Reference proteome</keyword>
<organism evidence="4 5">
    <name type="scientific">Legionella antarctica</name>
    <dbReference type="NCBI Taxonomy" id="2708020"/>
    <lineage>
        <taxon>Bacteria</taxon>
        <taxon>Pseudomonadati</taxon>
        <taxon>Pseudomonadota</taxon>
        <taxon>Gammaproteobacteria</taxon>
        <taxon>Legionellales</taxon>
        <taxon>Legionellaceae</taxon>
        <taxon>Legionella</taxon>
    </lineage>
</organism>
<accession>A0A6F8T9T8</accession>
<evidence type="ECO:0000313" key="5">
    <source>
        <dbReference type="Proteomes" id="UP000502894"/>
    </source>
</evidence>
<proteinExistence type="predicted"/>
<evidence type="ECO:0000256" key="1">
    <source>
        <dbReference type="SAM" id="Coils"/>
    </source>
</evidence>
<name>A0A6F8T9T8_9GAMM</name>
<evidence type="ECO:0000313" key="4">
    <source>
        <dbReference type="EMBL" id="BCA96887.1"/>
    </source>
</evidence>
<keyword evidence="2" id="KW-0812">Transmembrane</keyword>
<feature type="transmembrane region" description="Helical" evidence="2">
    <location>
        <begin position="237"/>
        <end position="259"/>
    </location>
</feature>
<reference evidence="4" key="1">
    <citation type="journal article" date="2020" name="Microbiol. Resour. Announc.">
        <title>Complete Genome Sequence of Novel Psychrotolerant Legionella Strain TUM19329, Isolated from Antarctic Lake Sediment.</title>
        <authorList>
            <person name="Shimada S."/>
            <person name="Nakai R."/>
            <person name="Aoki K."/>
            <person name="Shimoeda N."/>
            <person name="Ohno G."/>
            <person name="Miyazaki Y."/>
            <person name="Kudoh S."/>
            <person name="Imura S."/>
            <person name="Watanabe K."/>
            <person name="Ishii Y."/>
            <person name="Tateda K."/>
        </authorList>
    </citation>
    <scope>NUCLEOTIDE SEQUENCE [LARGE SCALE GENOMIC DNA]</scope>
    <source>
        <strain evidence="4">TUM19329</strain>
    </source>
</reference>
<sequence length="407" mass="46255">MNGLLSEENRLITERQRLTYLVDSKDTESTKEKRTLDTLLNEKKSAEVRYSEINQQLSVDLPNKELQRQIRSKERLSREHARSHNDPNLQQLSHRNLEVLKQQIATQNHELENKRNHLMNTAVDTSYLLYVTQLDQALQQTNRLKLSFNECEALKMIVNMMNQFMAMREQEQNILRLISEEQNSLYKLQENLIDSNTQLRRYIASEPSLAKENRDLNEQNDSLTLVSGSSGNHRTNALYASLFGTGSGLLSAGLISTLVISPLFFAVPGAFALLTIISLTVALVYHFKKLTAQEQIASNTQTIRENETTIQRQLEQANDLSVTTIPKLTTQISESEKTIVTIEQQLKNQQQAMSHLLSKAENVTSTYGGSNTFFGSEGLEHYPIPSAPEYEPDILINYGSGHLYPQL</sequence>
<keyword evidence="2" id="KW-1133">Transmembrane helix</keyword>
<dbReference type="InterPro" id="IPR041357">
    <property type="entry name" value="LegC3_N_Legionellaceae"/>
</dbReference>
<protein>
    <recommendedName>
        <fullName evidence="3">LegC3 N-terminal Legionellaceae domain-containing protein</fullName>
    </recommendedName>
</protein>
<dbReference type="AlphaFoldDB" id="A0A6F8T9T8"/>
<dbReference type="Pfam" id="PF18654">
    <property type="entry name" value="LegC3_N"/>
    <property type="match status" value="1"/>
</dbReference>